<dbReference type="Pfam" id="PF14568">
    <property type="entry name" value="SUKH_6"/>
    <property type="match status" value="1"/>
</dbReference>
<accession>A0A0A3IHE4</accession>
<dbReference type="OrthoDB" id="8657476at2"/>
<gene>
    <name evidence="1" type="ORF">CD32_23490</name>
</gene>
<dbReference type="Gene3D" id="3.40.1580.10">
    <property type="entry name" value="SMI1/KNR4-like"/>
    <property type="match status" value="1"/>
</dbReference>
<name>A0A0A3IHE4_9BACI</name>
<organism evidence="1 2">
    <name type="scientific">Lysinibacillus odysseyi 34hs-1 = NBRC 100172</name>
    <dbReference type="NCBI Taxonomy" id="1220589"/>
    <lineage>
        <taxon>Bacteria</taxon>
        <taxon>Bacillati</taxon>
        <taxon>Bacillota</taxon>
        <taxon>Bacilli</taxon>
        <taxon>Bacillales</taxon>
        <taxon>Bacillaceae</taxon>
        <taxon>Lysinibacillus</taxon>
    </lineage>
</organism>
<evidence type="ECO:0000313" key="1">
    <source>
        <dbReference type="EMBL" id="KGR82243.1"/>
    </source>
</evidence>
<protein>
    <recommendedName>
        <fullName evidence="3">Knr4/Smi1-like domain-containing protein</fullName>
    </recommendedName>
</protein>
<dbReference type="Proteomes" id="UP000030437">
    <property type="component" value="Unassembled WGS sequence"/>
</dbReference>
<evidence type="ECO:0008006" key="3">
    <source>
        <dbReference type="Google" id="ProtNLM"/>
    </source>
</evidence>
<dbReference type="SUPFAM" id="SSF160631">
    <property type="entry name" value="SMI1/KNR4-like"/>
    <property type="match status" value="1"/>
</dbReference>
<dbReference type="InterPro" id="IPR037883">
    <property type="entry name" value="Knr4/Smi1-like_sf"/>
</dbReference>
<dbReference type="RefSeq" id="WP_036159550.1">
    <property type="nucleotide sequence ID" value="NZ_AVCX01000001.1"/>
</dbReference>
<evidence type="ECO:0000313" key="2">
    <source>
        <dbReference type="Proteomes" id="UP000030437"/>
    </source>
</evidence>
<keyword evidence="2" id="KW-1185">Reference proteome</keyword>
<dbReference type="STRING" id="1220589.CD32_23490"/>
<dbReference type="AlphaFoldDB" id="A0A0A3IHE4"/>
<comment type="caution">
    <text evidence="1">The sequence shown here is derived from an EMBL/GenBank/DDBJ whole genome shotgun (WGS) entry which is preliminary data.</text>
</comment>
<proteinExistence type="predicted"/>
<sequence>MTEDNERFNKIEKHVTELFISSADGSYAEEALIKIEDKYGINFHEIYKSFVCKYGHSTFEKDVCYRPIEPSHWTDKDGLNAFGSFFGFDEGVDNLERKIQQYYDRIPASIVPIAEDYAGNLICIGISGDREGKIYFWDHENEITARVMLGEKEYESVSVDDYWENIYVIADSFFDFIKSFELEKRTTSTSGASIVNVKMSESFLEMLEGAEKDE</sequence>
<dbReference type="eggNOG" id="ENOG50330S4">
    <property type="taxonomic scope" value="Bacteria"/>
</dbReference>
<dbReference type="EMBL" id="JPVP01000060">
    <property type="protein sequence ID" value="KGR82243.1"/>
    <property type="molecule type" value="Genomic_DNA"/>
</dbReference>
<reference evidence="1 2" key="1">
    <citation type="submission" date="2014-02" db="EMBL/GenBank/DDBJ databases">
        <title>Draft genome sequence of Lysinibacillus odysseyi NBRC 100172.</title>
        <authorList>
            <person name="Zhang F."/>
            <person name="Wang G."/>
            <person name="Zhang L."/>
        </authorList>
    </citation>
    <scope>NUCLEOTIDE SEQUENCE [LARGE SCALE GENOMIC DNA]</scope>
    <source>
        <strain evidence="1 2">NBRC 100172</strain>
    </source>
</reference>